<dbReference type="Gene3D" id="3.40.50.300">
    <property type="entry name" value="P-loop containing nucleotide triphosphate hydrolases"/>
    <property type="match status" value="1"/>
</dbReference>
<dbReference type="EMBL" id="JBIAJP010000004">
    <property type="protein sequence ID" value="MFF0005279.1"/>
    <property type="molecule type" value="Genomic_DNA"/>
</dbReference>
<dbReference type="PROSITE" id="PS51219">
    <property type="entry name" value="DPCK"/>
    <property type="match status" value="1"/>
</dbReference>
<keyword evidence="1 3" id="KW-0547">Nucleotide-binding</keyword>
<keyword evidence="3 5" id="KW-0418">Kinase</keyword>
<evidence type="ECO:0000313" key="6">
    <source>
        <dbReference type="Proteomes" id="UP001601422"/>
    </source>
</evidence>
<accession>A0ABW6MW73</accession>
<comment type="caution">
    <text evidence="5">The sequence shown here is derived from an EMBL/GenBank/DDBJ whole genome shotgun (WGS) entry which is preliminary data.</text>
</comment>
<keyword evidence="3 5" id="KW-0808">Transferase</keyword>
<evidence type="ECO:0000256" key="2">
    <source>
        <dbReference type="ARBA" id="ARBA00022840"/>
    </source>
</evidence>
<keyword evidence="2 3" id="KW-0067">ATP-binding</keyword>
<comment type="pathway">
    <text evidence="3">Cofactor biosynthesis; coenzyme A biosynthesis; CoA from (R)-pantothenate: step 5/5.</text>
</comment>
<comment type="similarity">
    <text evidence="3">Belongs to the CoaE family.</text>
</comment>
<keyword evidence="3" id="KW-0963">Cytoplasm</keyword>
<dbReference type="PANTHER" id="PTHR10695:SF46">
    <property type="entry name" value="BIFUNCTIONAL COENZYME A SYNTHASE-RELATED"/>
    <property type="match status" value="1"/>
</dbReference>
<dbReference type="NCBIfam" id="NF002879">
    <property type="entry name" value="PRK03333.1"/>
    <property type="match status" value="1"/>
</dbReference>
<dbReference type="InterPro" id="IPR001977">
    <property type="entry name" value="Depp_CoAkinase"/>
</dbReference>
<dbReference type="RefSeq" id="WP_361943106.1">
    <property type="nucleotide sequence ID" value="NZ_JBEXWI010000012.1"/>
</dbReference>
<dbReference type="EC" id="2.7.1.24" evidence="3 4"/>
<comment type="catalytic activity">
    <reaction evidence="3">
        <text>3'-dephospho-CoA + ATP = ADP + CoA + H(+)</text>
        <dbReference type="Rhea" id="RHEA:18245"/>
        <dbReference type="ChEBI" id="CHEBI:15378"/>
        <dbReference type="ChEBI" id="CHEBI:30616"/>
        <dbReference type="ChEBI" id="CHEBI:57287"/>
        <dbReference type="ChEBI" id="CHEBI:57328"/>
        <dbReference type="ChEBI" id="CHEBI:456216"/>
        <dbReference type="EC" id="2.7.1.24"/>
    </reaction>
</comment>
<evidence type="ECO:0000256" key="4">
    <source>
        <dbReference type="NCBIfam" id="TIGR00152"/>
    </source>
</evidence>
<evidence type="ECO:0000313" key="5">
    <source>
        <dbReference type="EMBL" id="MFF0005279.1"/>
    </source>
</evidence>
<dbReference type="PANTHER" id="PTHR10695">
    <property type="entry name" value="DEPHOSPHO-COA KINASE-RELATED"/>
    <property type="match status" value="1"/>
</dbReference>
<dbReference type="CDD" id="cd02022">
    <property type="entry name" value="DPCK"/>
    <property type="match status" value="1"/>
</dbReference>
<dbReference type="InterPro" id="IPR027417">
    <property type="entry name" value="P-loop_NTPase"/>
</dbReference>
<comment type="subcellular location">
    <subcellularLocation>
        <location evidence="3">Cytoplasm</location>
    </subcellularLocation>
</comment>
<reference evidence="5 6" key="1">
    <citation type="submission" date="2024-10" db="EMBL/GenBank/DDBJ databases">
        <title>The Natural Products Discovery Center: Release of the First 8490 Sequenced Strains for Exploring Actinobacteria Biosynthetic Diversity.</title>
        <authorList>
            <person name="Kalkreuter E."/>
            <person name="Kautsar S.A."/>
            <person name="Yang D."/>
            <person name="Bader C.D."/>
            <person name="Teijaro C.N."/>
            <person name="Fluegel L."/>
            <person name="Davis C.M."/>
            <person name="Simpson J.R."/>
            <person name="Lauterbach L."/>
            <person name="Steele A.D."/>
            <person name="Gui C."/>
            <person name="Meng S."/>
            <person name="Li G."/>
            <person name="Viehrig K."/>
            <person name="Ye F."/>
            <person name="Su P."/>
            <person name="Kiefer A.F."/>
            <person name="Nichols A."/>
            <person name="Cepeda A.J."/>
            <person name="Yan W."/>
            <person name="Fan B."/>
            <person name="Jiang Y."/>
            <person name="Adhikari A."/>
            <person name="Zheng C.-J."/>
            <person name="Schuster L."/>
            <person name="Cowan T.M."/>
            <person name="Smanski M.J."/>
            <person name="Chevrette M.G."/>
            <person name="De Carvalho L.P.S."/>
            <person name="Shen B."/>
        </authorList>
    </citation>
    <scope>NUCLEOTIDE SEQUENCE [LARGE SCALE GENOMIC DNA]</scope>
    <source>
        <strain evidence="5 6">NPDC005497</strain>
    </source>
</reference>
<dbReference type="NCBIfam" id="TIGR00152">
    <property type="entry name" value="dephospho-CoA kinase"/>
    <property type="match status" value="1"/>
</dbReference>
<evidence type="ECO:0000256" key="3">
    <source>
        <dbReference type="HAMAP-Rule" id="MF_00376"/>
    </source>
</evidence>
<feature type="binding site" evidence="3">
    <location>
        <begin position="11"/>
        <end position="16"/>
    </location>
    <ligand>
        <name>ATP</name>
        <dbReference type="ChEBI" id="CHEBI:30616"/>
    </ligand>
</feature>
<keyword evidence="3" id="KW-0173">Coenzyme A biosynthesis</keyword>
<dbReference type="HAMAP" id="MF_00376">
    <property type="entry name" value="Dephospho_CoA_kinase"/>
    <property type="match status" value="1"/>
</dbReference>
<gene>
    <name evidence="3 5" type="primary">coaE</name>
    <name evidence="5" type="ORF">ACFYQT_17845</name>
</gene>
<dbReference type="Proteomes" id="UP001601422">
    <property type="component" value="Unassembled WGS sequence"/>
</dbReference>
<evidence type="ECO:0000256" key="1">
    <source>
        <dbReference type="ARBA" id="ARBA00022741"/>
    </source>
</evidence>
<proteinExistence type="inferred from homology"/>
<sequence length="205" mass="22137">MLKVGLTGGIGAGKSEVSRLLVACGAVLIDADRIAREVVAPGTPGLASVVEAFGEEILTADGSLDRPRLGAIVFADPEKLAVLNSIVHPLVGARSRELEEAAAEDSVVLHDVPLLTENGLAPLYDLVIVVDAAPETQLDRLVRLRGMTEEDARARMAAQATREQRREIADIVIDNDVPLEQLEQRVRDVWAELVRRSRTPRSPTE</sequence>
<comment type="function">
    <text evidence="3">Catalyzes the phosphorylation of the 3'-hydroxyl group of dephosphocoenzyme A to form coenzyme A.</text>
</comment>
<protein>
    <recommendedName>
        <fullName evidence="3 4">Dephospho-CoA kinase</fullName>
        <ecNumber evidence="3 4">2.7.1.24</ecNumber>
    </recommendedName>
    <alternativeName>
        <fullName evidence="3">Dephosphocoenzyme A kinase</fullName>
    </alternativeName>
</protein>
<organism evidence="5 6">
    <name type="scientific">Streptomyces tibetensis</name>
    <dbReference type="NCBI Taxonomy" id="2382123"/>
    <lineage>
        <taxon>Bacteria</taxon>
        <taxon>Bacillati</taxon>
        <taxon>Actinomycetota</taxon>
        <taxon>Actinomycetes</taxon>
        <taxon>Kitasatosporales</taxon>
        <taxon>Streptomycetaceae</taxon>
        <taxon>Streptomyces</taxon>
    </lineage>
</organism>
<dbReference type="GO" id="GO:0004140">
    <property type="term" value="F:dephospho-CoA kinase activity"/>
    <property type="evidence" value="ECO:0007669"/>
    <property type="project" value="UniProtKB-EC"/>
</dbReference>
<dbReference type="Pfam" id="PF01121">
    <property type="entry name" value="CoaE"/>
    <property type="match status" value="1"/>
</dbReference>
<dbReference type="SUPFAM" id="SSF52540">
    <property type="entry name" value="P-loop containing nucleoside triphosphate hydrolases"/>
    <property type="match status" value="1"/>
</dbReference>
<name>A0ABW6MW73_9ACTN</name>
<keyword evidence="6" id="KW-1185">Reference proteome</keyword>